<evidence type="ECO:0000313" key="1">
    <source>
        <dbReference type="EMBL" id="DAD40455.1"/>
    </source>
</evidence>
<gene>
    <name evidence="1" type="ORF">HUJ06_014778</name>
</gene>
<dbReference type="EMBL" id="DUZY01000005">
    <property type="protein sequence ID" value="DAD40455.1"/>
    <property type="molecule type" value="Genomic_DNA"/>
</dbReference>
<protein>
    <submittedName>
        <fullName evidence="1">Uncharacterized protein</fullName>
    </submittedName>
</protein>
<proteinExistence type="predicted"/>
<reference evidence="1 2" key="1">
    <citation type="journal article" date="2020" name="Mol. Biol. Evol.">
        <title>Distinct Expression and Methylation Patterns for Genes with Different Fates following a Single Whole-Genome Duplication in Flowering Plants.</title>
        <authorList>
            <person name="Shi T."/>
            <person name="Rahmani R.S."/>
            <person name="Gugger P.F."/>
            <person name="Wang M."/>
            <person name="Li H."/>
            <person name="Zhang Y."/>
            <person name="Li Z."/>
            <person name="Wang Q."/>
            <person name="Van de Peer Y."/>
            <person name="Marchal K."/>
            <person name="Chen J."/>
        </authorList>
    </citation>
    <scope>NUCLEOTIDE SEQUENCE [LARGE SCALE GENOMIC DNA]</scope>
    <source>
        <tissue evidence="1">Leaf</tissue>
    </source>
</reference>
<organism evidence="1 2">
    <name type="scientific">Nelumbo nucifera</name>
    <name type="common">Sacred lotus</name>
    <dbReference type="NCBI Taxonomy" id="4432"/>
    <lineage>
        <taxon>Eukaryota</taxon>
        <taxon>Viridiplantae</taxon>
        <taxon>Streptophyta</taxon>
        <taxon>Embryophyta</taxon>
        <taxon>Tracheophyta</taxon>
        <taxon>Spermatophyta</taxon>
        <taxon>Magnoliopsida</taxon>
        <taxon>Proteales</taxon>
        <taxon>Nelumbonaceae</taxon>
        <taxon>Nelumbo</taxon>
    </lineage>
</organism>
<dbReference type="Proteomes" id="UP000607653">
    <property type="component" value="Unassembled WGS sequence"/>
</dbReference>
<name>A0A822ZAH9_NELNU</name>
<keyword evidence="2" id="KW-1185">Reference proteome</keyword>
<dbReference type="AlphaFoldDB" id="A0A822ZAH9"/>
<evidence type="ECO:0000313" key="2">
    <source>
        <dbReference type="Proteomes" id="UP000607653"/>
    </source>
</evidence>
<comment type="caution">
    <text evidence="1">The sequence shown here is derived from an EMBL/GenBank/DDBJ whole genome shotgun (WGS) entry which is preliminary data.</text>
</comment>
<accession>A0A822ZAH9</accession>
<sequence length="93" mass="10787">MSNKKKEKIINIEEIYKQMASSLRLGWLIQKCCQEILFTIHPTSLSIKFLCSYIVSGCSKVSSVYPSFINQCTFLYLEFFCSSTFSNFLFNII</sequence>